<dbReference type="AlphaFoldDB" id="A0AA39J823"/>
<dbReference type="Proteomes" id="UP001175226">
    <property type="component" value="Unassembled WGS sequence"/>
</dbReference>
<keyword evidence="2" id="KW-1185">Reference proteome</keyword>
<organism evidence="1 2">
    <name type="scientific">Armillaria borealis</name>
    <dbReference type="NCBI Taxonomy" id="47425"/>
    <lineage>
        <taxon>Eukaryota</taxon>
        <taxon>Fungi</taxon>
        <taxon>Dikarya</taxon>
        <taxon>Basidiomycota</taxon>
        <taxon>Agaricomycotina</taxon>
        <taxon>Agaricomycetes</taxon>
        <taxon>Agaricomycetidae</taxon>
        <taxon>Agaricales</taxon>
        <taxon>Marasmiineae</taxon>
        <taxon>Physalacriaceae</taxon>
        <taxon>Armillaria</taxon>
    </lineage>
</organism>
<name>A0AA39J823_9AGAR</name>
<reference evidence="1" key="1">
    <citation type="submission" date="2023-06" db="EMBL/GenBank/DDBJ databases">
        <authorList>
            <consortium name="Lawrence Berkeley National Laboratory"/>
            <person name="Ahrendt S."/>
            <person name="Sahu N."/>
            <person name="Indic B."/>
            <person name="Wong-Bajracharya J."/>
            <person name="Merenyi Z."/>
            <person name="Ke H.-M."/>
            <person name="Monk M."/>
            <person name="Kocsube S."/>
            <person name="Drula E."/>
            <person name="Lipzen A."/>
            <person name="Balint B."/>
            <person name="Henrissat B."/>
            <person name="Andreopoulos B."/>
            <person name="Martin F.M."/>
            <person name="Harder C.B."/>
            <person name="Rigling D."/>
            <person name="Ford K.L."/>
            <person name="Foster G.D."/>
            <person name="Pangilinan J."/>
            <person name="Papanicolaou A."/>
            <person name="Barry K."/>
            <person name="LaButti K."/>
            <person name="Viragh M."/>
            <person name="Koriabine M."/>
            <person name="Yan M."/>
            <person name="Riley R."/>
            <person name="Champramary S."/>
            <person name="Plett K.L."/>
            <person name="Tsai I.J."/>
            <person name="Slot J."/>
            <person name="Sipos G."/>
            <person name="Plett J."/>
            <person name="Nagy L.G."/>
            <person name="Grigoriev I.V."/>
        </authorList>
    </citation>
    <scope>NUCLEOTIDE SEQUENCE</scope>
    <source>
        <strain evidence="1">FPL87.14</strain>
    </source>
</reference>
<evidence type="ECO:0000313" key="1">
    <source>
        <dbReference type="EMBL" id="KAK0437067.1"/>
    </source>
</evidence>
<sequence>HELTYIMQYNIDITSLSSGTVIKAVVLYISNYIIKFSLKTHVVFEVIYNIFAKSSNISQSHLLEKEK</sequence>
<feature type="non-terminal residue" evidence="1">
    <location>
        <position position="1"/>
    </location>
</feature>
<accession>A0AA39J823</accession>
<gene>
    <name evidence="1" type="ORF">EV421DRAFT_1678897</name>
</gene>
<feature type="non-terminal residue" evidence="1">
    <location>
        <position position="67"/>
    </location>
</feature>
<proteinExistence type="predicted"/>
<protein>
    <submittedName>
        <fullName evidence="1">Uncharacterized protein</fullName>
    </submittedName>
</protein>
<comment type="caution">
    <text evidence="1">The sequence shown here is derived from an EMBL/GenBank/DDBJ whole genome shotgun (WGS) entry which is preliminary data.</text>
</comment>
<dbReference type="EMBL" id="JAUEPT010000051">
    <property type="protein sequence ID" value="KAK0437067.1"/>
    <property type="molecule type" value="Genomic_DNA"/>
</dbReference>
<evidence type="ECO:0000313" key="2">
    <source>
        <dbReference type="Proteomes" id="UP001175226"/>
    </source>
</evidence>